<reference evidence="3" key="1">
    <citation type="submission" date="2021-06" db="EMBL/GenBank/DDBJ databases">
        <authorList>
            <person name="Kallberg Y."/>
            <person name="Tangrot J."/>
            <person name="Rosling A."/>
        </authorList>
    </citation>
    <scope>NUCLEOTIDE SEQUENCE</scope>
    <source>
        <strain evidence="3">BR232B</strain>
    </source>
</reference>
<dbReference type="InterPro" id="IPR013087">
    <property type="entry name" value="Znf_C2H2_type"/>
</dbReference>
<dbReference type="Pfam" id="PF01585">
    <property type="entry name" value="G-patch"/>
    <property type="match status" value="1"/>
</dbReference>
<feature type="region of interest" description="Disordered" evidence="1">
    <location>
        <begin position="128"/>
        <end position="150"/>
    </location>
</feature>
<dbReference type="PANTHER" id="PTHR47251:SF1">
    <property type="entry name" value="FINGER DOMAIN PROTEIN, PUTATIVE (AFU_ORTHOLOGUE AFUA_3G04180)-RELATED"/>
    <property type="match status" value="1"/>
</dbReference>
<dbReference type="SMART" id="SM00443">
    <property type="entry name" value="G_patch"/>
    <property type="match status" value="1"/>
</dbReference>
<evidence type="ECO:0000313" key="3">
    <source>
        <dbReference type="EMBL" id="CAG8503449.1"/>
    </source>
</evidence>
<feature type="region of interest" description="Disordered" evidence="1">
    <location>
        <begin position="197"/>
        <end position="224"/>
    </location>
</feature>
<organism evidence="3 4">
    <name type="scientific">Paraglomus brasilianum</name>
    <dbReference type="NCBI Taxonomy" id="144538"/>
    <lineage>
        <taxon>Eukaryota</taxon>
        <taxon>Fungi</taxon>
        <taxon>Fungi incertae sedis</taxon>
        <taxon>Mucoromycota</taxon>
        <taxon>Glomeromycotina</taxon>
        <taxon>Glomeromycetes</taxon>
        <taxon>Paraglomerales</taxon>
        <taxon>Paraglomeraceae</taxon>
        <taxon>Paraglomus</taxon>
    </lineage>
</organism>
<evidence type="ECO:0000313" key="4">
    <source>
        <dbReference type="Proteomes" id="UP000789739"/>
    </source>
</evidence>
<evidence type="ECO:0000259" key="2">
    <source>
        <dbReference type="PROSITE" id="PS50174"/>
    </source>
</evidence>
<name>A0A9N8ZQK2_9GLOM</name>
<evidence type="ECO:0000256" key="1">
    <source>
        <dbReference type="SAM" id="MobiDB-lite"/>
    </source>
</evidence>
<gene>
    <name evidence="3" type="ORF">PBRASI_LOCUS2730</name>
</gene>
<feature type="compositionally biased region" description="Low complexity" evidence="1">
    <location>
        <begin position="275"/>
        <end position="288"/>
    </location>
</feature>
<comment type="caution">
    <text evidence="3">The sequence shown here is derived from an EMBL/GenBank/DDBJ whole genome shotgun (WGS) entry which is preliminary data.</text>
</comment>
<dbReference type="InterPro" id="IPR036236">
    <property type="entry name" value="Znf_C2H2_sf"/>
</dbReference>
<dbReference type="InterPro" id="IPR000467">
    <property type="entry name" value="G_patch_dom"/>
</dbReference>
<dbReference type="PANTHER" id="PTHR47251">
    <property type="entry name" value="FINGER DOMAIN PROTEIN, PUTATIVE (AFU_ORTHOLOGUE AFUA_3G04180)-RELATED"/>
    <property type="match status" value="1"/>
</dbReference>
<dbReference type="PROSITE" id="PS00028">
    <property type="entry name" value="ZINC_FINGER_C2H2_1"/>
    <property type="match status" value="1"/>
</dbReference>
<dbReference type="Proteomes" id="UP000789739">
    <property type="component" value="Unassembled WGS sequence"/>
</dbReference>
<dbReference type="SUPFAM" id="SSF57667">
    <property type="entry name" value="beta-beta-alpha zinc fingers"/>
    <property type="match status" value="1"/>
</dbReference>
<feature type="domain" description="G-patch" evidence="2">
    <location>
        <begin position="68"/>
        <end position="114"/>
    </location>
</feature>
<proteinExistence type="predicted"/>
<dbReference type="PROSITE" id="PS50174">
    <property type="entry name" value="G_PATCH"/>
    <property type="match status" value="1"/>
</dbReference>
<dbReference type="OrthoDB" id="4822at2759"/>
<sequence length="320" mass="35889">MYDPSNPYESDTQHTVVRELEVIQTEELISDPIDEEEKEFRLPRGHVPTGYVDTSSIKQASMDVHLPESNIGYQLLLKMGWKVGAGLGVSQQGRKDPIRIEIKADSLGVGKQEEEDYYHITSTSRRKALDSEKFAEETEEERKRREDKVQKQETLKKELNTIKAAFYCALCDKQYNRISEYEVHLSSYDHNHRMKSGQNDEISGNKGGWTTAETSAKSGTKGGWTAATTFESDNKQGWMTVNATDPDIKGGWTTANSNVVASGPPTKERLAENKSNSPSTQPVSDSSSRLTFGINRVSTTNSSAEQSERPTLKFGLQRRR</sequence>
<dbReference type="AlphaFoldDB" id="A0A9N8ZQK2"/>
<dbReference type="EMBL" id="CAJVPI010000222">
    <property type="protein sequence ID" value="CAG8503449.1"/>
    <property type="molecule type" value="Genomic_DNA"/>
</dbReference>
<feature type="region of interest" description="Disordered" evidence="1">
    <location>
        <begin position="261"/>
        <end position="320"/>
    </location>
</feature>
<feature type="compositionally biased region" description="Polar residues" evidence="1">
    <location>
        <begin position="296"/>
        <end position="305"/>
    </location>
</feature>
<protein>
    <submittedName>
        <fullName evidence="3">8139_t:CDS:1</fullName>
    </submittedName>
</protein>
<keyword evidence="4" id="KW-1185">Reference proteome</keyword>
<accession>A0A9N8ZQK2</accession>
<dbReference type="GO" id="GO:0003676">
    <property type="term" value="F:nucleic acid binding"/>
    <property type="evidence" value="ECO:0007669"/>
    <property type="project" value="InterPro"/>
</dbReference>